<proteinExistence type="predicted"/>
<dbReference type="AlphaFoldDB" id="A0A915CE87"/>
<evidence type="ECO:0000313" key="2">
    <source>
        <dbReference type="WBParaSite" id="PgR132X_g008_t10"/>
    </source>
</evidence>
<dbReference type="Proteomes" id="UP000887569">
    <property type="component" value="Unplaced"/>
</dbReference>
<protein>
    <submittedName>
        <fullName evidence="2">Laminin EGF-like domain-containing protein</fullName>
    </submittedName>
</protein>
<reference evidence="2" key="1">
    <citation type="submission" date="2022-11" db="UniProtKB">
        <authorList>
            <consortium name="WormBaseParasite"/>
        </authorList>
    </citation>
    <scope>IDENTIFICATION</scope>
</reference>
<accession>A0A915CE87</accession>
<dbReference type="WBParaSite" id="PgR132X_g008_t10">
    <property type="protein sequence ID" value="PgR132X_g008_t10"/>
    <property type="gene ID" value="PgR132X_g008"/>
</dbReference>
<evidence type="ECO:0000313" key="1">
    <source>
        <dbReference type="Proteomes" id="UP000887569"/>
    </source>
</evidence>
<sequence>MAPNLSGSILFGHLPGSEVNFEGCVGVTCNHRLLDFADVESSFTVELGVRPRTKTGVLLSVGVLEFLTVQFLNGTIKFTVDSG</sequence>
<organism evidence="1 2">
    <name type="scientific">Parascaris univalens</name>
    <name type="common">Nematode worm</name>
    <dbReference type="NCBI Taxonomy" id="6257"/>
    <lineage>
        <taxon>Eukaryota</taxon>
        <taxon>Metazoa</taxon>
        <taxon>Ecdysozoa</taxon>
        <taxon>Nematoda</taxon>
        <taxon>Chromadorea</taxon>
        <taxon>Rhabditida</taxon>
        <taxon>Spirurina</taxon>
        <taxon>Ascaridomorpha</taxon>
        <taxon>Ascaridoidea</taxon>
        <taxon>Ascarididae</taxon>
        <taxon>Parascaris</taxon>
    </lineage>
</organism>
<name>A0A915CE87_PARUN</name>
<keyword evidence="1" id="KW-1185">Reference proteome</keyword>
<dbReference type="Gene3D" id="2.60.120.200">
    <property type="match status" value="1"/>
</dbReference>